<keyword evidence="6" id="KW-1185">Reference proteome</keyword>
<dbReference type="RefSeq" id="WP_189054721.1">
    <property type="nucleotide sequence ID" value="NZ_BMMK01000003.1"/>
</dbReference>
<evidence type="ECO:0000313" key="6">
    <source>
        <dbReference type="Proteomes" id="UP000637578"/>
    </source>
</evidence>
<reference evidence="5" key="1">
    <citation type="journal article" date="2014" name="Int. J. Syst. Evol. Microbiol.">
        <title>Complete genome sequence of Corynebacterium casei LMG S-19264T (=DSM 44701T), isolated from a smear-ripened cheese.</title>
        <authorList>
            <consortium name="US DOE Joint Genome Institute (JGI-PGF)"/>
            <person name="Walter F."/>
            <person name="Albersmeier A."/>
            <person name="Kalinowski J."/>
            <person name="Ruckert C."/>
        </authorList>
    </citation>
    <scope>NUCLEOTIDE SEQUENCE</scope>
    <source>
        <strain evidence="5">CGMCC 4.5737</strain>
    </source>
</reference>
<comment type="similarity">
    <text evidence="1">Belongs to the bacterial solute-binding protein 1 family.</text>
</comment>
<evidence type="ECO:0000313" key="5">
    <source>
        <dbReference type="EMBL" id="GGM42668.1"/>
    </source>
</evidence>
<proteinExistence type="inferred from homology"/>
<evidence type="ECO:0000256" key="3">
    <source>
        <dbReference type="ARBA" id="ARBA00022729"/>
    </source>
</evidence>
<evidence type="ECO:0000256" key="4">
    <source>
        <dbReference type="SAM" id="SignalP"/>
    </source>
</evidence>
<name>A0A8J3C6P8_9PSEU</name>
<evidence type="ECO:0000256" key="2">
    <source>
        <dbReference type="ARBA" id="ARBA00022448"/>
    </source>
</evidence>
<organism evidence="5 6">
    <name type="scientific">Longimycelium tulufanense</name>
    <dbReference type="NCBI Taxonomy" id="907463"/>
    <lineage>
        <taxon>Bacteria</taxon>
        <taxon>Bacillati</taxon>
        <taxon>Actinomycetota</taxon>
        <taxon>Actinomycetes</taxon>
        <taxon>Pseudonocardiales</taxon>
        <taxon>Pseudonocardiaceae</taxon>
        <taxon>Longimycelium</taxon>
    </lineage>
</organism>
<feature type="signal peptide" evidence="4">
    <location>
        <begin position="1"/>
        <end position="26"/>
    </location>
</feature>
<dbReference type="Pfam" id="PF01547">
    <property type="entry name" value="SBP_bac_1"/>
    <property type="match status" value="1"/>
</dbReference>
<gene>
    <name evidence="5" type="ORF">GCM10012275_12020</name>
</gene>
<accession>A0A8J3C6P8</accession>
<feature type="chain" id="PRO_5035240505" evidence="4">
    <location>
        <begin position="27"/>
        <end position="422"/>
    </location>
</feature>
<dbReference type="AlphaFoldDB" id="A0A8J3C6P8"/>
<dbReference type="CDD" id="cd14750">
    <property type="entry name" value="PBP2_TMBP"/>
    <property type="match status" value="1"/>
</dbReference>
<keyword evidence="2" id="KW-0813">Transport</keyword>
<dbReference type="PANTHER" id="PTHR43649">
    <property type="entry name" value="ARABINOSE-BINDING PROTEIN-RELATED"/>
    <property type="match status" value="1"/>
</dbReference>
<protein>
    <submittedName>
        <fullName evidence="5">Sugar ABC transporter substrate-binding protein</fullName>
    </submittedName>
</protein>
<evidence type="ECO:0000256" key="1">
    <source>
        <dbReference type="ARBA" id="ARBA00008520"/>
    </source>
</evidence>
<dbReference type="PANTHER" id="PTHR43649:SF34">
    <property type="entry name" value="ABC TRANSPORTER PERIPLASMIC-BINDING PROTEIN YCJN-RELATED"/>
    <property type="match status" value="1"/>
</dbReference>
<dbReference type="Proteomes" id="UP000637578">
    <property type="component" value="Unassembled WGS sequence"/>
</dbReference>
<dbReference type="SUPFAM" id="SSF53850">
    <property type="entry name" value="Periplasmic binding protein-like II"/>
    <property type="match status" value="1"/>
</dbReference>
<sequence>MECPARRGRRRGALLGVALLAAPALAACGAQDSGPPTINLYHAPEQNLQTVVDDCNREAAGRYRIVYHKLPRDADGQREQLVRRLAARDTELDVLGLDTTWTAEFAEAGWIREWTGETKAAAARDVLPGPLESARWHGKVYAVTKNTNVQLLWYRSDLVDQPPRTWSEMIQVAQRLAEQGKPSAILITGAQYEGLVVNYNNLVASAGGRIVSEDGTRAVVDDGAVRALRVLKDFATSGVTNPALENHKEDGVRLAFQAGDGAFQINWPFVHPATKAGNPDVFRNMKWARLPGVDPGQPGRATIGGANYAISSYSRHPGEAFEAALCLRNPEHQKFSAVKDGVPPTIESVYDEPEIAEAYPMKETIREELKDAALRPVTPAYQNVSTVLSTLLSPPSAIDPERTAARMRTELQDALESKGVLP</sequence>
<reference evidence="5" key="2">
    <citation type="submission" date="2020-09" db="EMBL/GenBank/DDBJ databases">
        <authorList>
            <person name="Sun Q."/>
            <person name="Zhou Y."/>
        </authorList>
    </citation>
    <scope>NUCLEOTIDE SEQUENCE</scope>
    <source>
        <strain evidence="5">CGMCC 4.5737</strain>
    </source>
</reference>
<keyword evidence="3 4" id="KW-0732">Signal</keyword>
<comment type="caution">
    <text evidence="5">The sequence shown here is derived from an EMBL/GenBank/DDBJ whole genome shotgun (WGS) entry which is preliminary data.</text>
</comment>
<dbReference type="EMBL" id="BMMK01000003">
    <property type="protein sequence ID" value="GGM42668.1"/>
    <property type="molecule type" value="Genomic_DNA"/>
</dbReference>
<dbReference type="PROSITE" id="PS51257">
    <property type="entry name" value="PROKAR_LIPOPROTEIN"/>
    <property type="match status" value="1"/>
</dbReference>
<dbReference type="InterPro" id="IPR006059">
    <property type="entry name" value="SBP"/>
</dbReference>
<dbReference type="Gene3D" id="3.40.190.10">
    <property type="entry name" value="Periplasmic binding protein-like II"/>
    <property type="match status" value="2"/>
</dbReference>
<dbReference type="InterPro" id="IPR050490">
    <property type="entry name" value="Bact_solute-bd_prot1"/>
</dbReference>